<comment type="caution">
    <text evidence="1">The sequence shown here is derived from an EMBL/GenBank/DDBJ whole genome shotgun (WGS) entry which is preliminary data.</text>
</comment>
<sequence length="96" mass="11579">MSDPGYRWAIEIRIEQPIVDADKVRQHLEQHLGRILDRVCYYHEEQVLTIVLDHKHFFMIQAERAEIEKTMRRLSRGKPRFKLLEVRACRWTGYSA</sequence>
<organism evidence="1">
    <name type="scientific">marine sediment metagenome</name>
    <dbReference type="NCBI Taxonomy" id="412755"/>
    <lineage>
        <taxon>unclassified sequences</taxon>
        <taxon>metagenomes</taxon>
        <taxon>ecological metagenomes</taxon>
    </lineage>
</organism>
<name>A0A0F9D456_9ZZZZ</name>
<protein>
    <submittedName>
        <fullName evidence="1">Uncharacterized protein</fullName>
    </submittedName>
</protein>
<accession>A0A0F9D456</accession>
<evidence type="ECO:0000313" key="1">
    <source>
        <dbReference type="EMBL" id="KKL12601.1"/>
    </source>
</evidence>
<dbReference type="AlphaFoldDB" id="A0A0F9D456"/>
<dbReference type="EMBL" id="LAZR01041193">
    <property type="protein sequence ID" value="KKL12601.1"/>
    <property type="molecule type" value="Genomic_DNA"/>
</dbReference>
<reference evidence="1" key="1">
    <citation type="journal article" date="2015" name="Nature">
        <title>Complex archaea that bridge the gap between prokaryotes and eukaryotes.</title>
        <authorList>
            <person name="Spang A."/>
            <person name="Saw J.H."/>
            <person name="Jorgensen S.L."/>
            <person name="Zaremba-Niedzwiedzka K."/>
            <person name="Martijn J."/>
            <person name="Lind A.E."/>
            <person name="van Eijk R."/>
            <person name="Schleper C."/>
            <person name="Guy L."/>
            <person name="Ettema T.J."/>
        </authorList>
    </citation>
    <scope>NUCLEOTIDE SEQUENCE</scope>
</reference>
<gene>
    <name evidence="1" type="ORF">LCGC14_2534110</name>
</gene>
<proteinExistence type="predicted"/>